<dbReference type="OrthoDB" id="2536450at2759"/>
<protein>
    <submittedName>
        <fullName evidence="3">Uncharacterized protein</fullName>
    </submittedName>
</protein>
<reference evidence="4" key="1">
    <citation type="journal article" date="2013" name="Genome Announc.">
        <title>Draft genome sequence of Pseudozyma brasiliensis sp. nov. strain GHG001, a high producer of endo-1,4-xylanase isolated from an insect pest of sugarcane.</title>
        <authorList>
            <person name="Oliveira J.V.D.C."/>
            <person name="dos Santos R.A.C."/>
            <person name="Borges T.A."/>
            <person name="Riano-Pachon D.M."/>
            <person name="Goldman G.H."/>
        </authorList>
    </citation>
    <scope>NUCLEOTIDE SEQUENCE [LARGE SCALE GENOMIC DNA]</scope>
    <source>
        <strain evidence="4">GHG001</strain>
    </source>
</reference>
<dbReference type="PANTHER" id="PTHR34862">
    <property type="entry name" value="SPARK DOMAIN-CONTAINING PROTEIN"/>
    <property type="match status" value="1"/>
</dbReference>
<dbReference type="EMBL" id="KI545884">
    <property type="protein sequence ID" value="EST05933.1"/>
    <property type="molecule type" value="Genomic_DNA"/>
</dbReference>
<sequence>MRTISATSFVAAAAVAAAGFAGSAQAQLDPSLITGLSSGCAGSLVSLVTNSSGVSQCLSLPTAVGALTSAGNNSVIPGLQSYLSGSICGSGKPVCSQSQLQSANQTLLQGCSSDLQSNNGQNIPALIAFFLNRYSQLREGACLQAASNSSYCLITALYSVQNTTGQQLSFSGLQSLLGSQQGQQQALQALASNRTAFCTDCNKGLYSALFNGTSNQQVSGAVSQTCGSSFVDGQIPSTLKSTASGSSSSSAPSGSGSGSSGSSGNGASGINAGAVAAFGSALAAVAAGLALL</sequence>
<dbReference type="STRING" id="1365824.V5ESJ4"/>
<organism evidence="3 4">
    <name type="scientific">Kalmanozyma brasiliensis (strain GHG001)</name>
    <name type="common">Yeast</name>
    <name type="synonym">Pseudozyma brasiliensis</name>
    <dbReference type="NCBI Taxonomy" id="1365824"/>
    <lineage>
        <taxon>Eukaryota</taxon>
        <taxon>Fungi</taxon>
        <taxon>Dikarya</taxon>
        <taxon>Basidiomycota</taxon>
        <taxon>Ustilaginomycotina</taxon>
        <taxon>Ustilaginomycetes</taxon>
        <taxon>Ustilaginales</taxon>
        <taxon>Ustilaginaceae</taxon>
        <taxon>Kalmanozyma</taxon>
    </lineage>
</organism>
<feature type="signal peptide" evidence="2">
    <location>
        <begin position="1"/>
        <end position="26"/>
    </location>
</feature>
<accession>V5ESJ4</accession>
<evidence type="ECO:0000313" key="3">
    <source>
        <dbReference type="EMBL" id="EST05933.1"/>
    </source>
</evidence>
<evidence type="ECO:0000256" key="1">
    <source>
        <dbReference type="SAM" id="MobiDB-lite"/>
    </source>
</evidence>
<feature type="chain" id="PRO_5004732114" evidence="2">
    <location>
        <begin position="27"/>
        <end position="292"/>
    </location>
</feature>
<feature type="region of interest" description="Disordered" evidence="1">
    <location>
        <begin position="241"/>
        <end position="263"/>
    </location>
</feature>
<dbReference type="OMA" id="SNEYCAA"/>
<dbReference type="Proteomes" id="UP000019377">
    <property type="component" value="Unassembled WGS sequence"/>
</dbReference>
<keyword evidence="4" id="KW-1185">Reference proteome</keyword>
<keyword evidence="2" id="KW-0732">Signal</keyword>
<gene>
    <name evidence="3" type="ORF">PSEUBRA_SCAF4g05076</name>
</gene>
<dbReference type="GeneID" id="27421150"/>
<evidence type="ECO:0000313" key="4">
    <source>
        <dbReference type="Proteomes" id="UP000019377"/>
    </source>
</evidence>
<proteinExistence type="predicted"/>
<dbReference type="RefSeq" id="XP_016290922.1">
    <property type="nucleotide sequence ID" value="XM_016438457.1"/>
</dbReference>
<evidence type="ECO:0000256" key="2">
    <source>
        <dbReference type="SAM" id="SignalP"/>
    </source>
</evidence>
<dbReference type="PANTHER" id="PTHR34862:SF1">
    <property type="entry name" value="SPARK DOMAIN-CONTAINING PROTEIN"/>
    <property type="match status" value="1"/>
</dbReference>
<feature type="compositionally biased region" description="Low complexity" evidence="1">
    <location>
        <begin position="241"/>
        <end position="254"/>
    </location>
</feature>
<dbReference type="HOGENOM" id="CLU_966848_0_0_1"/>
<dbReference type="eggNOG" id="ENOG502S9QB">
    <property type="taxonomic scope" value="Eukaryota"/>
</dbReference>
<dbReference type="AlphaFoldDB" id="V5ESJ4"/>
<name>V5ESJ4_KALBG</name>